<sequence length="250" mass="28301">MKVYPWIWKWFLVWYVIGVVLVGFDLLPRWLEWANPVFLWLAGAIGGWVIADGVRHARWIVPFIFFGSIAVETLGVKTGFPFSEYIYAEAFGPTVFGVPVTIGAAWLAVIGSSFAVARLFSFKNRTLWLVPFLAVWLDMAIDPVAANVKGYWEWANDGLYYDIPTQNFVGWFGLSLIFSWLLDRFEVEAEPMLLGHGRYLFVMLHALFGVTAVNAGLYGIGVLSLVTAAGLILIERRSRHDRSEQKEMVQ</sequence>
<evidence type="ECO:0000313" key="2">
    <source>
        <dbReference type="EMBL" id="MDL5375458.1"/>
    </source>
</evidence>
<dbReference type="PANTHER" id="PTHR39419">
    <property type="entry name" value="SLL0814 PROTEIN"/>
    <property type="match status" value="1"/>
</dbReference>
<feature type="transmembrane region" description="Helical" evidence="1">
    <location>
        <begin position="33"/>
        <end position="51"/>
    </location>
</feature>
<dbReference type="Proteomes" id="UP001230807">
    <property type="component" value="Unassembled WGS sequence"/>
</dbReference>
<feature type="transmembrane region" description="Helical" evidence="1">
    <location>
        <begin position="7"/>
        <end position="27"/>
    </location>
</feature>
<feature type="transmembrane region" description="Helical" evidence="1">
    <location>
        <begin position="96"/>
        <end position="120"/>
    </location>
</feature>
<feature type="transmembrane region" description="Helical" evidence="1">
    <location>
        <begin position="58"/>
        <end position="76"/>
    </location>
</feature>
<proteinExistence type="predicted"/>
<dbReference type="PANTHER" id="PTHR39419:SF1">
    <property type="entry name" value="SLL0814 PROTEIN"/>
    <property type="match status" value="1"/>
</dbReference>
<reference evidence="2 3" key="1">
    <citation type="submission" date="2023-06" db="EMBL/GenBank/DDBJ databases">
        <title>Influencing factors and mechanism of Cr(VI) reduction by facultative anaerobic Exiguobacterium sp. PY14.</title>
        <authorList>
            <person name="Zou L."/>
        </authorList>
    </citation>
    <scope>NUCLEOTIDE SEQUENCE [LARGE SCALE GENOMIC DNA]</scope>
    <source>
        <strain evidence="2 3">PY14</strain>
    </source>
</reference>
<feature type="transmembrane region" description="Helical" evidence="1">
    <location>
        <begin position="127"/>
        <end position="148"/>
    </location>
</feature>
<dbReference type="RefSeq" id="WP_286038105.1">
    <property type="nucleotide sequence ID" value="NZ_CP183077.1"/>
</dbReference>
<feature type="transmembrane region" description="Helical" evidence="1">
    <location>
        <begin position="192"/>
        <end position="210"/>
    </location>
</feature>
<keyword evidence="3" id="KW-1185">Reference proteome</keyword>
<keyword evidence="1" id="KW-1133">Transmembrane helix</keyword>
<feature type="transmembrane region" description="Helical" evidence="1">
    <location>
        <begin position="168"/>
        <end position="185"/>
    </location>
</feature>
<comment type="caution">
    <text evidence="2">The sequence shown here is derived from an EMBL/GenBank/DDBJ whole genome shotgun (WGS) entry which is preliminary data.</text>
</comment>
<dbReference type="InterPro" id="IPR007354">
    <property type="entry name" value="CruF-like"/>
</dbReference>
<name>A0ABT7MJ58_9BACL</name>
<feature type="transmembrane region" description="Helical" evidence="1">
    <location>
        <begin position="216"/>
        <end position="234"/>
    </location>
</feature>
<keyword evidence="1" id="KW-0472">Membrane</keyword>
<dbReference type="EMBL" id="JASWER010000001">
    <property type="protein sequence ID" value="MDL5375458.1"/>
    <property type="molecule type" value="Genomic_DNA"/>
</dbReference>
<evidence type="ECO:0000256" key="1">
    <source>
        <dbReference type="SAM" id="Phobius"/>
    </source>
</evidence>
<organism evidence="2 3">
    <name type="scientific">Exiguobacterium mexicanum</name>
    <dbReference type="NCBI Taxonomy" id="340146"/>
    <lineage>
        <taxon>Bacteria</taxon>
        <taxon>Bacillati</taxon>
        <taxon>Bacillota</taxon>
        <taxon>Bacilli</taxon>
        <taxon>Bacillales</taxon>
        <taxon>Bacillales Family XII. Incertae Sedis</taxon>
        <taxon>Exiguobacterium</taxon>
    </lineage>
</organism>
<dbReference type="Pfam" id="PF04240">
    <property type="entry name" value="Caroten_synth"/>
    <property type="match status" value="1"/>
</dbReference>
<keyword evidence="1" id="KW-0812">Transmembrane</keyword>
<protein>
    <submittedName>
        <fullName evidence="2">Carotenoid biosynthesis protein</fullName>
    </submittedName>
</protein>
<gene>
    <name evidence="2" type="ORF">QR695_00415</name>
</gene>
<evidence type="ECO:0000313" key="3">
    <source>
        <dbReference type="Proteomes" id="UP001230807"/>
    </source>
</evidence>
<accession>A0ABT7MJ58</accession>